<keyword evidence="3" id="KW-0804">Transcription</keyword>
<dbReference type="AlphaFoldDB" id="A0AA94WLW2"/>
<evidence type="ECO:0000313" key="6">
    <source>
        <dbReference type="EMBL" id="TYS57823.1"/>
    </source>
</evidence>
<dbReference type="PANTHER" id="PTHR43280:SF2">
    <property type="entry name" value="HTH-TYPE TRANSCRIPTIONAL REGULATOR EXSA"/>
    <property type="match status" value="1"/>
</dbReference>
<keyword evidence="2" id="KW-0238">DNA-binding</keyword>
<protein>
    <submittedName>
        <fullName evidence="6">Helix-turn-helix domain-containing protein</fullName>
    </submittedName>
</protein>
<dbReference type="InterPro" id="IPR002491">
    <property type="entry name" value="ABC_transptr_periplasmic_BD"/>
</dbReference>
<dbReference type="InterPro" id="IPR018060">
    <property type="entry name" value="HTH_AraC"/>
</dbReference>
<dbReference type="PROSITE" id="PS01124">
    <property type="entry name" value="HTH_ARAC_FAMILY_2"/>
    <property type="match status" value="1"/>
</dbReference>
<dbReference type="GO" id="GO:0003700">
    <property type="term" value="F:DNA-binding transcription factor activity"/>
    <property type="evidence" value="ECO:0007669"/>
    <property type="project" value="InterPro"/>
</dbReference>
<evidence type="ECO:0000256" key="2">
    <source>
        <dbReference type="ARBA" id="ARBA00023125"/>
    </source>
</evidence>
<dbReference type="PANTHER" id="PTHR43280">
    <property type="entry name" value="ARAC-FAMILY TRANSCRIPTIONAL REGULATOR"/>
    <property type="match status" value="1"/>
</dbReference>
<organism evidence="6 7">
    <name type="scientific">Sutcliffiella horikoshii</name>
    <dbReference type="NCBI Taxonomy" id="79883"/>
    <lineage>
        <taxon>Bacteria</taxon>
        <taxon>Bacillati</taxon>
        <taxon>Bacillota</taxon>
        <taxon>Bacilli</taxon>
        <taxon>Bacillales</taxon>
        <taxon>Bacillaceae</taxon>
        <taxon>Sutcliffiella</taxon>
    </lineage>
</organism>
<feature type="domain" description="HTH araC/xylS-type" evidence="4">
    <location>
        <begin position="131"/>
        <end position="230"/>
    </location>
</feature>
<dbReference type="Gene3D" id="3.40.50.1980">
    <property type="entry name" value="Nitrogenase molybdenum iron protein domain"/>
    <property type="match status" value="2"/>
</dbReference>
<dbReference type="RefSeq" id="WP_148966505.1">
    <property type="nucleotide sequence ID" value="NZ_VTEU01000006.1"/>
</dbReference>
<dbReference type="Pfam" id="PF01497">
    <property type="entry name" value="Peripla_BP_2"/>
    <property type="match status" value="1"/>
</dbReference>
<evidence type="ECO:0000259" key="4">
    <source>
        <dbReference type="PROSITE" id="PS01124"/>
    </source>
</evidence>
<feature type="domain" description="Fe/B12 periplasmic-binding" evidence="5">
    <location>
        <begin position="235"/>
        <end position="495"/>
    </location>
</feature>
<dbReference type="PROSITE" id="PS50983">
    <property type="entry name" value="FE_B12_PBP"/>
    <property type="match status" value="1"/>
</dbReference>
<evidence type="ECO:0000256" key="3">
    <source>
        <dbReference type="ARBA" id="ARBA00023163"/>
    </source>
</evidence>
<dbReference type="Pfam" id="PF12833">
    <property type="entry name" value="HTH_18"/>
    <property type="match status" value="1"/>
</dbReference>
<name>A0AA94WLW2_9BACI</name>
<dbReference type="SUPFAM" id="SSF53807">
    <property type="entry name" value="Helical backbone' metal receptor"/>
    <property type="match status" value="1"/>
</dbReference>
<dbReference type="Proteomes" id="UP000323393">
    <property type="component" value="Unassembled WGS sequence"/>
</dbReference>
<dbReference type="Gene3D" id="1.10.10.60">
    <property type="entry name" value="Homeodomain-like"/>
    <property type="match status" value="2"/>
</dbReference>
<proteinExistence type="predicted"/>
<dbReference type="SMART" id="SM00342">
    <property type="entry name" value="HTH_ARAC"/>
    <property type="match status" value="1"/>
</dbReference>
<dbReference type="PROSITE" id="PS00041">
    <property type="entry name" value="HTH_ARAC_FAMILY_1"/>
    <property type="match status" value="1"/>
</dbReference>
<dbReference type="InterPro" id="IPR009057">
    <property type="entry name" value="Homeodomain-like_sf"/>
</dbReference>
<dbReference type="GO" id="GO:0043565">
    <property type="term" value="F:sequence-specific DNA binding"/>
    <property type="evidence" value="ECO:0007669"/>
    <property type="project" value="InterPro"/>
</dbReference>
<dbReference type="InterPro" id="IPR018062">
    <property type="entry name" value="HTH_AraC-typ_CS"/>
</dbReference>
<accession>A0AA94WLW2</accession>
<reference evidence="6 7" key="1">
    <citation type="submission" date="2019-08" db="EMBL/GenBank/DDBJ databases">
        <title>Bacillus genomes from the desert of Cuatro Cienegas, Coahuila.</title>
        <authorList>
            <person name="Olmedo-Alvarez G."/>
        </authorList>
    </citation>
    <scope>NUCLEOTIDE SEQUENCE [LARGE SCALE GENOMIC DNA]</scope>
    <source>
        <strain evidence="6 7">CH88_3T</strain>
    </source>
</reference>
<evidence type="ECO:0000259" key="5">
    <source>
        <dbReference type="PROSITE" id="PS50983"/>
    </source>
</evidence>
<keyword evidence="1" id="KW-0805">Transcription regulation</keyword>
<evidence type="ECO:0000313" key="7">
    <source>
        <dbReference type="Proteomes" id="UP000323393"/>
    </source>
</evidence>
<evidence type="ECO:0000256" key="1">
    <source>
        <dbReference type="ARBA" id="ARBA00023015"/>
    </source>
</evidence>
<comment type="caution">
    <text evidence="6">The sequence shown here is derived from an EMBL/GenBank/DDBJ whole genome shotgun (WGS) entry which is preliminary data.</text>
</comment>
<dbReference type="SUPFAM" id="SSF46689">
    <property type="entry name" value="Homeodomain-like"/>
    <property type="match status" value="2"/>
</dbReference>
<sequence>MNRITHHLLEEGEELCAPPSIIYVAANSAAIKNNELSNVETLSEGKAYWMKNGSILSPANQYLKIYMIEIADMKPEEIRFTATEPCKINPILDELIILQNSKSFLDRCNFQAKLWKLIGSMTEVQPLDDIDQTINYINHNSHKHFTVQDLAAKARMTPVSFARAFKKKTGIPPKEYVLDTKLKKAKELIVQNKGINIKDVALQIGIQDEFYFSRLFKKREGLSPTVYIKKIQNRVAVVSQLFLQDHLLSLGIQPVAAPVYPSIFPKTNGVPSYLEKPLEGTYLLNAEKTFNSKDIMTVDPDCIIKTSLHHGEQQTLTWMKNNQVYSIDFQSTWDDYLEQIAHFFGREEAVATIKKDMRQLEKRAKEMLRGVARSGKWAVVWVRNEEIRLYGSSNHACMELLFQTLGFKPHQDLPNSGYISITVKELLDLNPDKILFLWSTKAAVDKVARHPEWNQLKAVENKDIYVPSSQEWDPWGPLGRKHMIEGIISYFNLDKTLLYD</sequence>
<gene>
    <name evidence="6" type="ORF">FZC74_15485</name>
</gene>
<dbReference type="EMBL" id="VTEU01000006">
    <property type="protein sequence ID" value="TYS57823.1"/>
    <property type="molecule type" value="Genomic_DNA"/>
</dbReference>